<comment type="catalytic activity">
    <reaction evidence="2">
        <text>5-methylaminomethyl-2-thiouridine(34) in tRNA + selenophosphate + (2E)-geranyl diphosphate + H2O + H(+) = 5-methylaminomethyl-2-selenouridine(34) in tRNA + (2E)-thiogeraniol + phosphate + diphosphate</text>
        <dbReference type="Rhea" id="RHEA:42716"/>
        <dbReference type="Rhea" id="RHEA-COMP:10195"/>
        <dbReference type="Rhea" id="RHEA-COMP:10196"/>
        <dbReference type="ChEBI" id="CHEBI:15377"/>
        <dbReference type="ChEBI" id="CHEBI:15378"/>
        <dbReference type="ChEBI" id="CHEBI:16144"/>
        <dbReference type="ChEBI" id="CHEBI:33019"/>
        <dbReference type="ChEBI" id="CHEBI:43474"/>
        <dbReference type="ChEBI" id="CHEBI:58057"/>
        <dbReference type="ChEBI" id="CHEBI:74455"/>
        <dbReference type="ChEBI" id="CHEBI:82743"/>
        <dbReference type="ChEBI" id="CHEBI:143703"/>
        <dbReference type="EC" id="2.9.1.3"/>
    </reaction>
</comment>
<dbReference type="SUPFAM" id="SSF52821">
    <property type="entry name" value="Rhodanese/Cell cycle control phosphatase"/>
    <property type="match status" value="1"/>
</dbReference>
<comment type="catalytic activity">
    <reaction evidence="2">
        <text>5-methylaminomethyl-2-thiouridine(34) in tRNA + (2E)-geranyl diphosphate = 5-methylaminomethyl-S-(2E)-geranyl-thiouridine(34) in tRNA + diphosphate</text>
        <dbReference type="Rhea" id="RHEA:14085"/>
        <dbReference type="Rhea" id="RHEA-COMP:10195"/>
        <dbReference type="Rhea" id="RHEA-COMP:14654"/>
        <dbReference type="ChEBI" id="CHEBI:33019"/>
        <dbReference type="ChEBI" id="CHEBI:58057"/>
        <dbReference type="ChEBI" id="CHEBI:74455"/>
        <dbReference type="ChEBI" id="CHEBI:140632"/>
    </reaction>
</comment>
<evidence type="ECO:0000313" key="5">
    <source>
        <dbReference type="Proteomes" id="UP000321485"/>
    </source>
</evidence>
<dbReference type="HAMAP" id="MF_01622">
    <property type="entry name" value="tRNA_sel_U_synth"/>
    <property type="match status" value="1"/>
</dbReference>
<dbReference type="Pfam" id="PF26341">
    <property type="entry name" value="AAA_SelU"/>
    <property type="match status" value="1"/>
</dbReference>
<dbReference type="InterPro" id="IPR036873">
    <property type="entry name" value="Rhodanese-like_dom_sf"/>
</dbReference>
<comment type="catalytic activity">
    <reaction evidence="2">
        <text>5-methylaminomethyl-S-(2E)-geranyl-thiouridine(34) in tRNA + selenophosphate + H(+) = 5-methylaminomethyl-2-(Se-phospho)selenouridine(34) in tRNA + (2E)-thiogeraniol</text>
        <dbReference type="Rhea" id="RHEA:60172"/>
        <dbReference type="Rhea" id="RHEA-COMP:14654"/>
        <dbReference type="Rhea" id="RHEA-COMP:15523"/>
        <dbReference type="ChEBI" id="CHEBI:15378"/>
        <dbReference type="ChEBI" id="CHEBI:16144"/>
        <dbReference type="ChEBI" id="CHEBI:140632"/>
        <dbReference type="ChEBI" id="CHEBI:143702"/>
        <dbReference type="ChEBI" id="CHEBI:143703"/>
    </reaction>
</comment>
<feature type="domain" description="Rhodanese" evidence="3">
    <location>
        <begin position="12"/>
        <end position="136"/>
    </location>
</feature>
<comment type="similarity">
    <text evidence="2">Belongs to the SelU family.</text>
</comment>
<protein>
    <recommendedName>
        <fullName evidence="2">tRNA 2-selenouridine synthase</fullName>
        <ecNumber evidence="2">2.9.1.3</ecNumber>
    </recommendedName>
</protein>
<dbReference type="RefSeq" id="WP_146872157.1">
    <property type="nucleotide sequence ID" value="NZ_VJWE01000018.1"/>
</dbReference>
<evidence type="ECO:0000259" key="3">
    <source>
        <dbReference type="PROSITE" id="PS50206"/>
    </source>
</evidence>
<dbReference type="PANTHER" id="PTHR30401:SF0">
    <property type="entry name" value="TRNA 2-SELENOURIDINE SYNTHASE"/>
    <property type="match status" value="1"/>
</dbReference>
<evidence type="ECO:0000256" key="2">
    <source>
        <dbReference type="HAMAP-Rule" id="MF_01622"/>
    </source>
</evidence>
<dbReference type="GeneID" id="51113248"/>
<comment type="catalytic activity">
    <reaction evidence="2">
        <text>5-methylaminomethyl-2-(Se-phospho)selenouridine(34) in tRNA + H2O = 5-methylaminomethyl-2-selenouridine(34) in tRNA + phosphate</text>
        <dbReference type="Rhea" id="RHEA:60176"/>
        <dbReference type="Rhea" id="RHEA-COMP:10196"/>
        <dbReference type="Rhea" id="RHEA-COMP:15523"/>
        <dbReference type="ChEBI" id="CHEBI:15377"/>
        <dbReference type="ChEBI" id="CHEBI:43474"/>
        <dbReference type="ChEBI" id="CHEBI:82743"/>
        <dbReference type="ChEBI" id="CHEBI:143702"/>
    </reaction>
</comment>
<dbReference type="InterPro" id="IPR027417">
    <property type="entry name" value="P-loop_NTPase"/>
</dbReference>
<name>A0A561XAK4_ACIDE</name>
<sequence>MPDNLTDYRHIFLNDVPMMDVRAPVEFGQGAFPGVANLPLMDDGERQQVGTCYKHKGQEAAIALGHQLVSGGIKRQRIEAWAQFAQAHPQGVLYCFRGGLRSQIVQQWLLNEAGMDYPRVVGGYKAMRGFLIGTTQAAAAECGFVVLSGLTGTGKTEVIAQLANGLDLEGHANHRGSSFGQRVSGQPTQIDFENRLAIDVLKKRARGHATFVLEDEGRHVGSCSVPLELRQRLEQVPIVCLEDAFDARVERILRDYVWQQCADFVAFHGEVAGLNLFAARLLDSLGKLAKRLGGDRYQALRGSMQAALVQQRNQGDLSLHRGWIAALMRDYYDPMYAYQRQSRADRIVFQGDHRAVLDFLQSQSAPRR</sequence>
<feature type="active site" description="S-selanylcysteine intermediate" evidence="2">
    <location>
        <position position="95"/>
    </location>
</feature>
<dbReference type="InterPro" id="IPR001763">
    <property type="entry name" value="Rhodanese-like_dom"/>
</dbReference>
<accession>A0A561XAK4</accession>
<comment type="caution">
    <text evidence="4">The sequence shown here is derived from an EMBL/GenBank/DDBJ whole genome shotgun (WGS) entry which is preliminary data.</text>
</comment>
<dbReference type="PANTHER" id="PTHR30401">
    <property type="entry name" value="TRNA 2-SELENOURIDINE SYNTHASE"/>
    <property type="match status" value="1"/>
</dbReference>
<evidence type="ECO:0000313" key="4">
    <source>
        <dbReference type="EMBL" id="TWG33140.1"/>
    </source>
</evidence>
<dbReference type="EC" id="2.9.1.3" evidence="2"/>
<dbReference type="Gene3D" id="3.40.250.10">
    <property type="entry name" value="Rhodanese-like domain"/>
    <property type="match status" value="1"/>
</dbReference>
<dbReference type="SUPFAM" id="SSF52540">
    <property type="entry name" value="P-loop containing nucleoside triphosphate hydrolases"/>
    <property type="match status" value="1"/>
</dbReference>
<dbReference type="NCBIfam" id="TIGR03167">
    <property type="entry name" value="tRNA_sel_U_synt"/>
    <property type="match status" value="1"/>
</dbReference>
<dbReference type="GO" id="GO:0016765">
    <property type="term" value="F:transferase activity, transferring alkyl or aryl (other than methyl) groups"/>
    <property type="evidence" value="ECO:0007669"/>
    <property type="project" value="UniProtKB-UniRule"/>
</dbReference>
<dbReference type="NCBIfam" id="NF008751">
    <property type="entry name" value="PRK11784.1-3"/>
    <property type="match status" value="1"/>
</dbReference>
<dbReference type="SMART" id="SM00450">
    <property type="entry name" value="RHOD"/>
    <property type="match status" value="1"/>
</dbReference>
<dbReference type="GO" id="GO:0002098">
    <property type="term" value="P:tRNA wobble uridine modification"/>
    <property type="evidence" value="ECO:0007669"/>
    <property type="project" value="UniProtKB-UniRule"/>
</dbReference>
<dbReference type="InterPro" id="IPR017582">
    <property type="entry name" value="SelU"/>
</dbReference>
<dbReference type="InterPro" id="IPR058840">
    <property type="entry name" value="AAA_SelU"/>
</dbReference>
<keyword evidence="2" id="KW-0808">Transferase</keyword>
<keyword evidence="1 2" id="KW-0711">Selenium</keyword>
<dbReference type="AlphaFoldDB" id="A0A561XAK4"/>
<reference evidence="4 5" key="1">
    <citation type="journal article" date="2015" name="Stand. Genomic Sci.">
        <title>Genomic Encyclopedia of Bacterial and Archaeal Type Strains, Phase III: the genomes of soil and plant-associated and newly described type strains.</title>
        <authorList>
            <person name="Whitman W.B."/>
            <person name="Woyke T."/>
            <person name="Klenk H.P."/>
            <person name="Zhou Y."/>
            <person name="Lilburn T.G."/>
            <person name="Beck B.J."/>
            <person name="De Vos P."/>
            <person name="Vandamme P."/>
            <person name="Eisen J.A."/>
            <person name="Garrity G."/>
            <person name="Hugenholtz P."/>
            <person name="Kyrpides N.C."/>
        </authorList>
    </citation>
    <scope>NUCLEOTIDE SEQUENCE [LARGE SCALE GENOMIC DNA]</scope>
    <source>
        <strain evidence="4 5">DSM 64</strain>
    </source>
</reference>
<evidence type="ECO:0000256" key="1">
    <source>
        <dbReference type="ARBA" id="ARBA00023266"/>
    </source>
</evidence>
<organism evidence="4 5">
    <name type="scientific">Acidovorax delafieldii</name>
    <name type="common">Pseudomonas delafieldii</name>
    <dbReference type="NCBI Taxonomy" id="47920"/>
    <lineage>
        <taxon>Bacteria</taxon>
        <taxon>Pseudomonadati</taxon>
        <taxon>Pseudomonadota</taxon>
        <taxon>Betaproteobacteria</taxon>
        <taxon>Burkholderiales</taxon>
        <taxon>Comamonadaceae</taxon>
        <taxon>Acidovorax</taxon>
    </lineage>
</organism>
<dbReference type="GO" id="GO:0043828">
    <property type="term" value="F:tRNA 2-selenouridine synthase activity"/>
    <property type="evidence" value="ECO:0007669"/>
    <property type="project" value="UniProtKB-EC"/>
</dbReference>
<gene>
    <name evidence="2" type="primary">selU</name>
    <name evidence="4" type="ORF">ATF69_4207</name>
</gene>
<comment type="subunit">
    <text evidence="2">Monomer.</text>
</comment>
<dbReference type="PROSITE" id="PS50206">
    <property type="entry name" value="RHODANESE_3"/>
    <property type="match status" value="1"/>
</dbReference>
<proteinExistence type="inferred from homology"/>
<comment type="function">
    <text evidence="2">Involved in the post-transcriptional modification of the uridine at the wobble position (U34) of tRNA(Lys), tRNA(Glu) and tRNA(Gln). Catalyzes the conversion of 2-thiouridine (S2U-RNA) to 2-selenouridine (Se2U-RNA). Acts in a two-step process involving geranylation of 2-thiouridine (S2U) to S-geranyl-2-thiouridine (geS2U) and subsequent selenation of the latter derivative to 2-selenouridine (Se2U) in the tRNA chain.</text>
</comment>
<dbReference type="CDD" id="cd01520">
    <property type="entry name" value="RHOD_YbbB"/>
    <property type="match status" value="1"/>
</dbReference>
<dbReference type="EMBL" id="VJWE01000018">
    <property type="protein sequence ID" value="TWG33140.1"/>
    <property type="molecule type" value="Genomic_DNA"/>
</dbReference>
<dbReference type="Proteomes" id="UP000321485">
    <property type="component" value="Unassembled WGS sequence"/>
</dbReference>